<dbReference type="InterPro" id="IPR001387">
    <property type="entry name" value="Cro/C1-type_HTH"/>
</dbReference>
<evidence type="ECO:0000259" key="1">
    <source>
        <dbReference type="PROSITE" id="PS50943"/>
    </source>
</evidence>
<comment type="caution">
    <text evidence="2">The sequence shown here is derived from an EMBL/GenBank/DDBJ whole genome shotgun (WGS) entry which is preliminary data.</text>
</comment>
<dbReference type="CDD" id="cd00093">
    <property type="entry name" value="HTH_XRE"/>
    <property type="match status" value="1"/>
</dbReference>
<gene>
    <name evidence="2" type="ORF">RM780_18000</name>
</gene>
<dbReference type="InterPro" id="IPR043917">
    <property type="entry name" value="DUF5753"/>
</dbReference>
<dbReference type="Gene3D" id="1.10.260.40">
    <property type="entry name" value="lambda repressor-like DNA-binding domains"/>
    <property type="match status" value="1"/>
</dbReference>
<feature type="domain" description="HTH cro/C1-type" evidence="1">
    <location>
        <begin position="22"/>
        <end position="78"/>
    </location>
</feature>
<evidence type="ECO:0000313" key="2">
    <source>
        <dbReference type="EMBL" id="MDT0308838.1"/>
    </source>
</evidence>
<dbReference type="Pfam" id="PF19054">
    <property type="entry name" value="DUF5753"/>
    <property type="match status" value="1"/>
</dbReference>
<dbReference type="Proteomes" id="UP001183388">
    <property type="component" value="Unassembled WGS sequence"/>
</dbReference>
<dbReference type="PROSITE" id="PS50943">
    <property type="entry name" value="HTH_CROC1"/>
    <property type="match status" value="1"/>
</dbReference>
<dbReference type="RefSeq" id="WP_311631782.1">
    <property type="nucleotide sequence ID" value="NZ_JAVREN010000027.1"/>
</dbReference>
<name>A0ABU2LB81_9ACTN</name>
<dbReference type="InterPro" id="IPR010982">
    <property type="entry name" value="Lambda_DNA-bd_dom_sf"/>
</dbReference>
<accession>A0ABU2LB81</accession>
<dbReference type="Pfam" id="PF13560">
    <property type="entry name" value="HTH_31"/>
    <property type="match status" value="1"/>
</dbReference>
<sequence length="291" mass="32502">MAATTDWAGAPAVLRMILGKQLQALRRRAGLSYDQAAEALDASHSTIRRIEAAKVARLRAPVVEKLLRTYGVSDPAEIAAFLETVREANQRGWWHSYREVMPTWGAAYLSLEQASRQIRAYEAQVVHELLQTEAYARAQIAAEGPHLPPALVERRLGLRMRRQELLRRPDPPRVWVVLDEAALRRPVGGDGVMAEQIAHLVALNERPHVTVQVLRFDRGSHPAMRIGAFHHFRLRSPELPDVVYHATPTGAGYLDAPEDVLVCRETLDRLSAQAAPGRRTAAVLAEIRQEL</sequence>
<organism evidence="2 3">
    <name type="scientific">Streptomyces boetiae</name>
    <dbReference type="NCBI Taxonomy" id="3075541"/>
    <lineage>
        <taxon>Bacteria</taxon>
        <taxon>Bacillati</taxon>
        <taxon>Actinomycetota</taxon>
        <taxon>Actinomycetes</taxon>
        <taxon>Kitasatosporales</taxon>
        <taxon>Streptomycetaceae</taxon>
        <taxon>Streptomyces</taxon>
    </lineage>
</organism>
<evidence type="ECO:0000313" key="3">
    <source>
        <dbReference type="Proteomes" id="UP001183388"/>
    </source>
</evidence>
<protein>
    <submittedName>
        <fullName evidence="2">Helix-turn-helix transcriptional regulator</fullName>
    </submittedName>
</protein>
<dbReference type="SMART" id="SM00530">
    <property type="entry name" value="HTH_XRE"/>
    <property type="match status" value="1"/>
</dbReference>
<dbReference type="SUPFAM" id="SSF47413">
    <property type="entry name" value="lambda repressor-like DNA-binding domains"/>
    <property type="match status" value="1"/>
</dbReference>
<keyword evidence="3" id="KW-1185">Reference proteome</keyword>
<reference evidence="3" key="1">
    <citation type="submission" date="2023-07" db="EMBL/GenBank/DDBJ databases">
        <title>30 novel species of actinomycetes from the DSMZ collection.</title>
        <authorList>
            <person name="Nouioui I."/>
        </authorList>
    </citation>
    <scope>NUCLEOTIDE SEQUENCE [LARGE SCALE GENOMIC DNA]</scope>
    <source>
        <strain evidence="3">DSM 44917</strain>
    </source>
</reference>
<proteinExistence type="predicted"/>
<dbReference type="EMBL" id="JAVREN010000027">
    <property type="protein sequence ID" value="MDT0308838.1"/>
    <property type="molecule type" value="Genomic_DNA"/>
</dbReference>